<evidence type="ECO:0000256" key="1">
    <source>
        <dbReference type="ARBA" id="ARBA00022448"/>
    </source>
</evidence>
<evidence type="ECO:0000313" key="2">
    <source>
        <dbReference type="EMBL" id="GJS97687.1"/>
    </source>
</evidence>
<proteinExistence type="predicted"/>
<dbReference type="PANTHER" id="PTHR43840">
    <property type="entry name" value="MITOCHONDRIAL METAL TRANSPORTER 1-RELATED"/>
    <property type="match status" value="1"/>
</dbReference>
<dbReference type="Gene3D" id="3.30.70.1350">
    <property type="entry name" value="Cation efflux protein, cytoplasmic domain"/>
    <property type="match status" value="1"/>
</dbReference>
<sequence>MGSGQFWRGHKKMWVDGGEDGAADTDIQCPTKEFVVKLLGNAALREDYGLYNVSTWIVSGVYDAGVWCYDGPEQGTGGDKKDPGMGFQKLLEWNNALLEVILKVELVDLMAMRQSRVMWEIGGGGKHGKVRDYYKKQERLLEGFNEMETINESGYLPDFTMIGCSTTCGSRGAKPVPNFGGRGYRVVRVEWTNATCQRWNVKDSAVTETWKVRDYYKKQERLLEGFNEMETINESGYLPDMLLTKAHNIGEMLQEKLEQLSEVERAFVHIDFEFSHRPEHKAKV</sequence>
<keyword evidence="1" id="KW-0813">Transport</keyword>
<evidence type="ECO:0000313" key="3">
    <source>
        <dbReference type="Proteomes" id="UP001151760"/>
    </source>
</evidence>
<name>A0ABQ5A8T0_9ASTR</name>
<keyword evidence="3" id="KW-1185">Reference proteome</keyword>
<accession>A0ABQ5A8T0</accession>
<reference evidence="2" key="1">
    <citation type="journal article" date="2022" name="Int. J. Mol. Sci.">
        <title>Draft Genome of Tanacetum Coccineum: Genomic Comparison of Closely Related Tanacetum-Family Plants.</title>
        <authorList>
            <person name="Yamashiro T."/>
            <person name="Shiraishi A."/>
            <person name="Nakayama K."/>
            <person name="Satake H."/>
        </authorList>
    </citation>
    <scope>NUCLEOTIDE SEQUENCE</scope>
</reference>
<protein>
    <recommendedName>
        <fullName evidence="4">Cation efflux protein cytoplasmic domain-containing protein</fullName>
    </recommendedName>
</protein>
<organism evidence="2 3">
    <name type="scientific">Tanacetum coccineum</name>
    <dbReference type="NCBI Taxonomy" id="301880"/>
    <lineage>
        <taxon>Eukaryota</taxon>
        <taxon>Viridiplantae</taxon>
        <taxon>Streptophyta</taxon>
        <taxon>Embryophyta</taxon>
        <taxon>Tracheophyta</taxon>
        <taxon>Spermatophyta</taxon>
        <taxon>Magnoliopsida</taxon>
        <taxon>eudicotyledons</taxon>
        <taxon>Gunneridae</taxon>
        <taxon>Pentapetalae</taxon>
        <taxon>asterids</taxon>
        <taxon>campanulids</taxon>
        <taxon>Asterales</taxon>
        <taxon>Asteraceae</taxon>
        <taxon>Asteroideae</taxon>
        <taxon>Anthemideae</taxon>
        <taxon>Anthemidinae</taxon>
        <taxon>Tanacetum</taxon>
    </lineage>
</organism>
<evidence type="ECO:0008006" key="4">
    <source>
        <dbReference type="Google" id="ProtNLM"/>
    </source>
</evidence>
<dbReference type="EMBL" id="BQNB010011984">
    <property type="protein sequence ID" value="GJS97687.1"/>
    <property type="molecule type" value="Genomic_DNA"/>
</dbReference>
<dbReference type="Proteomes" id="UP001151760">
    <property type="component" value="Unassembled WGS sequence"/>
</dbReference>
<reference evidence="2" key="2">
    <citation type="submission" date="2022-01" db="EMBL/GenBank/DDBJ databases">
        <authorList>
            <person name="Yamashiro T."/>
            <person name="Shiraishi A."/>
            <person name="Satake H."/>
            <person name="Nakayama K."/>
        </authorList>
    </citation>
    <scope>NUCLEOTIDE SEQUENCE</scope>
</reference>
<dbReference type="InterPro" id="IPR036837">
    <property type="entry name" value="Cation_efflux_CTD_sf"/>
</dbReference>
<comment type="caution">
    <text evidence="2">The sequence shown here is derived from an EMBL/GenBank/DDBJ whole genome shotgun (WGS) entry which is preliminary data.</text>
</comment>
<dbReference type="InterPro" id="IPR050291">
    <property type="entry name" value="CDF_Transporter"/>
</dbReference>
<gene>
    <name evidence="2" type="ORF">Tco_0804655</name>
</gene>
<dbReference type="PANTHER" id="PTHR43840:SF2">
    <property type="entry name" value="METAL TOLERANCE PROTEIN 9"/>
    <property type="match status" value="1"/>
</dbReference>